<evidence type="ECO:0000313" key="1">
    <source>
        <dbReference type="EMBL" id="CUQ06159.1"/>
    </source>
</evidence>
<dbReference type="AlphaFoldDB" id="A0A174TGZ5"/>
<protein>
    <submittedName>
        <fullName evidence="1">Uncharacterized protein</fullName>
    </submittedName>
</protein>
<accession>A0A174TGZ5</accession>
<evidence type="ECO:0000313" key="2">
    <source>
        <dbReference type="Proteomes" id="UP000095765"/>
    </source>
</evidence>
<organism evidence="1 2">
    <name type="scientific">Anaerotruncus colihominis</name>
    <dbReference type="NCBI Taxonomy" id="169435"/>
    <lineage>
        <taxon>Bacteria</taxon>
        <taxon>Bacillati</taxon>
        <taxon>Bacillota</taxon>
        <taxon>Clostridia</taxon>
        <taxon>Eubacteriales</taxon>
        <taxon>Oscillospiraceae</taxon>
        <taxon>Anaerotruncus</taxon>
    </lineage>
</organism>
<reference evidence="1 2" key="1">
    <citation type="submission" date="2015-09" db="EMBL/GenBank/DDBJ databases">
        <authorList>
            <consortium name="Pathogen Informatics"/>
        </authorList>
    </citation>
    <scope>NUCLEOTIDE SEQUENCE [LARGE SCALE GENOMIC DNA]</scope>
    <source>
        <strain evidence="1 2">2789STDY5834939</strain>
    </source>
</reference>
<dbReference type="EMBL" id="CZBE01000023">
    <property type="protein sequence ID" value="CUQ06159.1"/>
    <property type="molecule type" value="Genomic_DNA"/>
</dbReference>
<proteinExistence type="predicted"/>
<dbReference type="Proteomes" id="UP000095765">
    <property type="component" value="Unassembled WGS sequence"/>
</dbReference>
<name>A0A174TGZ5_9FIRM</name>
<gene>
    <name evidence="1" type="ORF">ERS852551_02966</name>
</gene>
<sequence>MKQPLCDWMAAANGFAIYSAHMIPWPRSGMVSLPIKRRLPRKRRAVGHNPRIITALRLLYHVREAAWYNRPSWRERAAPAYRPGHKIGIITALRLLYHSNKPIRACLPQSGSETGKAGFGCGVTCAVRCFAAAAAIRGLQTALPFALRILYHITHCVSTNFSPTQFPIPPPFFLHCQEPPQSGRLVPVMRTEA</sequence>